<organism evidence="2 3">
    <name type="scientific">Halorubrum laminariae</name>
    <dbReference type="NCBI Taxonomy" id="1433523"/>
    <lineage>
        <taxon>Archaea</taxon>
        <taxon>Methanobacteriati</taxon>
        <taxon>Methanobacteriota</taxon>
        <taxon>Stenosarchaea group</taxon>
        <taxon>Halobacteria</taxon>
        <taxon>Halobacteriales</taxon>
        <taxon>Haloferacaceae</taxon>
        <taxon>Halorubrum</taxon>
    </lineage>
</organism>
<comment type="caution">
    <text evidence="2">The sequence shown here is derived from an EMBL/GenBank/DDBJ whole genome shotgun (WGS) entry which is preliminary data.</text>
</comment>
<dbReference type="AlphaFoldDB" id="A0ABD6C395"/>
<accession>A0ABD6C395</accession>
<sequence>MTPRTPNYRTLRLLCANGAGMFGFLLAYVLGRDPVLAVATGAVVAAIGYAASSAVVEYARG</sequence>
<reference evidence="2 3" key="1">
    <citation type="journal article" date="2019" name="Int. J. Syst. Evol. Microbiol.">
        <title>The Global Catalogue of Microorganisms (GCM) 10K type strain sequencing project: providing services to taxonomists for standard genome sequencing and annotation.</title>
        <authorList>
            <consortium name="The Broad Institute Genomics Platform"/>
            <consortium name="The Broad Institute Genome Sequencing Center for Infectious Disease"/>
            <person name="Wu L."/>
            <person name="Ma J."/>
        </authorList>
    </citation>
    <scope>NUCLEOTIDE SEQUENCE [LARGE SCALE GENOMIC DNA]</scope>
    <source>
        <strain evidence="2 3">CGMCC 1.12689</strain>
    </source>
</reference>
<protein>
    <recommendedName>
        <fullName evidence="4">GtrA family protein</fullName>
    </recommendedName>
</protein>
<evidence type="ECO:0000313" key="2">
    <source>
        <dbReference type="EMBL" id="MFD1571463.1"/>
    </source>
</evidence>
<evidence type="ECO:0008006" key="4">
    <source>
        <dbReference type="Google" id="ProtNLM"/>
    </source>
</evidence>
<name>A0ABD6C395_9EURY</name>
<keyword evidence="1" id="KW-1133">Transmembrane helix</keyword>
<feature type="transmembrane region" description="Helical" evidence="1">
    <location>
        <begin position="36"/>
        <end position="56"/>
    </location>
</feature>
<gene>
    <name evidence="2" type="ORF">ACFR9T_12865</name>
</gene>
<keyword evidence="1" id="KW-0812">Transmembrane</keyword>
<keyword evidence="3" id="KW-1185">Reference proteome</keyword>
<evidence type="ECO:0000256" key="1">
    <source>
        <dbReference type="SAM" id="Phobius"/>
    </source>
</evidence>
<dbReference type="EMBL" id="JBHUDB010000011">
    <property type="protein sequence ID" value="MFD1571463.1"/>
    <property type="molecule type" value="Genomic_DNA"/>
</dbReference>
<dbReference type="Proteomes" id="UP001597185">
    <property type="component" value="Unassembled WGS sequence"/>
</dbReference>
<proteinExistence type="predicted"/>
<keyword evidence="1" id="KW-0472">Membrane</keyword>
<evidence type="ECO:0000313" key="3">
    <source>
        <dbReference type="Proteomes" id="UP001597185"/>
    </source>
</evidence>
<dbReference type="RefSeq" id="WP_256417714.1">
    <property type="nucleotide sequence ID" value="NZ_JANHDL010000003.1"/>
</dbReference>
<feature type="transmembrane region" description="Helical" evidence="1">
    <location>
        <begin position="12"/>
        <end position="30"/>
    </location>
</feature>